<dbReference type="SMART" id="SM00414">
    <property type="entry name" value="H2A"/>
    <property type="match status" value="1"/>
</dbReference>
<dbReference type="EMBL" id="KL367474">
    <property type="protein sequence ID" value="KFD73189.1"/>
    <property type="molecule type" value="Genomic_DNA"/>
</dbReference>
<evidence type="ECO:0000256" key="4">
    <source>
        <dbReference type="ARBA" id="ARBA00022454"/>
    </source>
</evidence>
<feature type="domain" description="Core Histone H2A/H2B/H3" evidence="11">
    <location>
        <begin position="45"/>
        <end position="130"/>
    </location>
</feature>
<keyword evidence="4 9" id="KW-0158">Chromosome</keyword>
<dbReference type="InterPro" id="IPR007125">
    <property type="entry name" value="H2A/H2B/H3"/>
</dbReference>
<evidence type="ECO:0000256" key="5">
    <source>
        <dbReference type="ARBA" id="ARBA00022499"/>
    </source>
</evidence>
<evidence type="ECO:0000259" key="12">
    <source>
        <dbReference type="Pfam" id="PF16211"/>
    </source>
</evidence>
<dbReference type="EMBL" id="KL363209">
    <property type="protein sequence ID" value="KFD54257.1"/>
    <property type="molecule type" value="Genomic_DNA"/>
</dbReference>
<feature type="transmembrane region" description="Helical" evidence="10">
    <location>
        <begin position="6"/>
        <end position="28"/>
    </location>
</feature>
<keyword evidence="8 9" id="KW-0544">Nucleosome core</keyword>
<dbReference type="InterPro" id="IPR032454">
    <property type="entry name" value="Histone_H2A_C"/>
</dbReference>
<dbReference type="Pfam" id="PF00125">
    <property type="entry name" value="Histone"/>
    <property type="match status" value="1"/>
</dbReference>
<evidence type="ECO:0000256" key="2">
    <source>
        <dbReference type="ARBA" id="ARBA00004286"/>
    </source>
</evidence>
<evidence type="ECO:0000256" key="1">
    <source>
        <dbReference type="ARBA" id="ARBA00004123"/>
    </source>
</evidence>
<evidence type="ECO:0000256" key="6">
    <source>
        <dbReference type="ARBA" id="ARBA00023125"/>
    </source>
</evidence>
<evidence type="ECO:0000256" key="3">
    <source>
        <dbReference type="ARBA" id="ARBA00010691"/>
    </source>
</evidence>
<keyword evidence="10" id="KW-0812">Transmembrane</keyword>
<dbReference type="Gene3D" id="1.10.20.10">
    <property type="entry name" value="Histone, subunit A"/>
    <property type="match status" value="1"/>
</dbReference>
<reference evidence="13 15" key="1">
    <citation type="journal article" date="2014" name="Nat. Genet.">
        <title>Genome and transcriptome of the porcine whipworm Trichuris suis.</title>
        <authorList>
            <person name="Jex A.R."/>
            <person name="Nejsum P."/>
            <person name="Schwarz E.M."/>
            <person name="Hu L."/>
            <person name="Young N.D."/>
            <person name="Hall R.S."/>
            <person name="Korhonen P.K."/>
            <person name="Liao S."/>
            <person name="Thamsborg S."/>
            <person name="Xia J."/>
            <person name="Xu P."/>
            <person name="Wang S."/>
            <person name="Scheerlinck J.P."/>
            <person name="Hofmann A."/>
            <person name="Sternberg P.W."/>
            <person name="Wang J."/>
            <person name="Gasser R.B."/>
        </authorList>
    </citation>
    <scope>NUCLEOTIDE SEQUENCE [LARGE SCALE GENOMIC DNA]</scope>
    <source>
        <strain evidence="14">DCEP-RM93F</strain>
        <strain evidence="13">DCEP-RM93M</strain>
    </source>
</reference>
<dbReference type="CDD" id="cd00074">
    <property type="entry name" value="HFD_H2A"/>
    <property type="match status" value="1"/>
</dbReference>
<gene>
    <name evidence="13" type="ORF">M513_04799</name>
    <name evidence="14" type="ORF">M514_04799</name>
</gene>
<keyword evidence="15" id="KW-1185">Reference proteome</keyword>
<name>A0A085MAL1_9BILA</name>
<feature type="domain" description="Histone H2A C-terminal" evidence="12">
    <location>
        <begin position="132"/>
        <end position="161"/>
    </location>
</feature>
<evidence type="ECO:0000313" key="13">
    <source>
        <dbReference type="EMBL" id="KFD54257.1"/>
    </source>
</evidence>
<dbReference type="Proteomes" id="UP000030764">
    <property type="component" value="Unassembled WGS sequence"/>
</dbReference>
<keyword evidence="7 9" id="KW-0539">Nucleus</keyword>
<keyword evidence="10" id="KW-1133">Transmembrane helix</keyword>
<sequence length="177" mass="18962">LRNVPTSHSISFCVNTVILVIVCCVGLLRSRLVGCFGMAPAKTGKDSGKARQKAQSRSARAGLQFPVGRIHRFLKERTTSHGRVGATAAVYTAAILEYLTAEVLELAGNASKDLKVKRITPRHLHLAIRGDEELDILIKATIAGGGVIPHIHRSLIGKVPSETTVAVHAPPKHAEEV</sequence>
<comment type="subunit">
    <text evidence="9">The nucleosome is a histone octamer containing two molecules each of H2A, H2B, H3 and H4 assembled in one H3-H4 heterotetramer and two H2A-H2B heterodimers. The octamer wraps approximately 147 bp of DNA.</text>
</comment>
<evidence type="ECO:0000313" key="14">
    <source>
        <dbReference type="EMBL" id="KFD73189.1"/>
    </source>
</evidence>
<dbReference type="PRINTS" id="PR00620">
    <property type="entry name" value="HISTONEH2A"/>
</dbReference>
<comment type="similarity">
    <text evidence="3 9">Belongs to the histone H2A family.</text>
</comment>
<dbReference type="SUPFAM" id="SSF47113">
    <property type="entry name" value="Histone-fold"/>
    <property type="match status" value="1"/>
</dbReference>
<evidence type="ECO:0000256" key="8">
    <source>
        <dbReference type="ARBA" id="ARBA00023269"/>
    </source>
</evidence>
<dbReference type="GO" id="GO:0030527">
    <property type="term" value="F:structural constituent of chromatin"/>
    <property type="evidence" value="ECO:0007669"/>
    <property type="project" value="InterPro"/>
</dbReference>
<evidence type="ECO:0000256" key="9">
    <source>
        <dbReference type="RuleBase" id="RU003767"/>
    </source>
</evidence>
<dbReference type="GO" id="GO:0046982">
    <property type="term" value="F:protein heterodimerization activity"/>
    <property type="evidence" value="ECO:0007669"/>
    <property type="project" value="InterPro"/>
</dbReference>
<feature type="non-terminal residue" evidence="13">
    <location>
        <position position="1"/>
    </location>
</feature>
<evidence type="ECO:0000256" key="10">
    <source>
        <dbReference type="SAM" id="Phobius"/>
    </source>
</evidence>
<proteinExistence type="inferred from homology"/>
<dbReference type="Pfam" id="PF16211">
    <property type="entry name" value="Histone_H2A_C"/>
    <property type="match status" value="1"/>
</dbReference>
<dbReference type="GO" id="GO:0000786">
    <property type="term" value="C:nucleosome"/>
    <property type="evidence" value="ECO:0007669"/>
    <property type="project" value="UniProtKB-KW"/>
</dbReference>
<comment type="subcellular location">
    <subcellularLocation>
        <location evidence="2">Chromosome</location>
    </subcellularLocation>
    <subcellularLocation>
        <location evidence="1 9">Nucleus</location>
    </subcellularLocation>
</comment>
<dbReference type="FunFam" id="1.10.20.10:FF:000005">
    <property type="entry name" value="Histone H2A"/>
    <property type="match status" value="1"/>
</dbReference>
<keyword evidence="6 9" id="KW-0238">DNA-binding</keyword>
<organism evidence="13 15">
    <name type="scientific">Trichuris suis</name>
    <name type="common">pig whipworm</name>
    <dbReference type="NCBI Taxonomy" id="68888"/>
    <lineage>
        <taxon>Eukaryota</taxon>
        <taxon>Metazoa</taxon>
        <taxon>Ecdysozoa</taxon>
        <taxon>Nematoda</taxon>
        <taxon>Enoplea</taxon>
        <taxon>Dorylaimia</taxon>
        <taxon>Trichinellida</taxon>
        <taxon>Trichuridae</taxon>
        <taxon>Trichuris</taxon>
    </lineage>
</organism>
<dbReference type="InterPro" id="IPR002119">
    <property type="entry name" value="Histone_H2A"/>
</dbReference>
<evidence type="ECO:0000259" key="11">
    <source>
        <dbReference type="Pfam" id="PF00125"/>
    </source>
</evidence>
<protein>
    <recommendedName>
        <fullName evidence="9">Histone H2A</fullName>
    </recommendedName>
</protein>
<dbReference type="Proteomes" id="UP000030758">
    <property type="component" value="Unassembled WGS sequence"/>
</dbReference>
<keyword evidence="10" id="KW-0472">Membrane</keyword>
<dbReference type="InterPro" id="IPR009072">
    <property type="entry name" value="Histone-fold"/>
</dbReference>
<dbReference type="AlphaFoldDB" id="A0A085MAL1"/>
<dbReference type="PANTHER" id="PTHR23430">
    <property type="entry name" value="HISTONE H2A"/>
    <property type="match status" value="1"/>
</dbReference>
<keyword evidence="5" id="KW-1017">Isopeptide bond</keyword>
<dbReference type="InterPro" id="IPR032458">
    <property type="entry name" value="Histone_H2A_CS"/>
</dbReference>
<dbReference type="GO" id="GO:0005634">
    <property type="term" value="C:nucleus"/>
    <property type="evidence" value="ECO:0007669"/>
    <property type="project" value="UniProtKB-SubCell"/>
</dbReference>
<accession>A0A085MAL1</accession>
<dbReference type="PROSITE" id="PS00046">
    <property type="entry name" value="HISTONE_H2A"/>
    <property type="match status" value="1"/>
</dbReference>
<evidence type="ECO:0000256" key="7">
    <source>
        <dbReference type="ARBA" id="ARBA00023242"/>
    </source>
</evidence>
<evidence type="ECO:0000313" key="15">
    <source>
        <dbReference type="Proteomes" id="UP000030764"/>
    </source>
</evidence>
<dbReference type="GO" id="GO:0003677">
    <property type="term" value="F:DNA binding"/>
    <property type="evidence" value="ECO:0007669"/>
    <property type="project" value="UniProtKB-KW"/>
</dbReference>